<accession>A0ABQ6BUV4</accession>
<evidence type="ECO:0000313" key="2">
    <source>
        <dbReference type="EMBL" id="GLS05526.1"/>
    </source>
</evidence>
<reference evidence="3" key="1">
    <citation type="journal article" date="2019" name="Int. J. Syst. Evol. Microbiol.">
        <title>The Global Catalogue of Microorganisms (GCM) 10K type strain sequencing project: providing services to taxonomists for standard genome sequencing and annotation.</title>
        <authorList>
            <consortium name="The Broad Institute Genomics Platform"/>
            <consortium name="The Broad Institute Genome Sequencing Center for Infectious Disease"/>
            <person name="Wu L."/>
            <person name="Ma J."/>
        </authorList>
    </citation>
    <scope>NUCLEOTIDE SEQUENCE [LARGE SCALE GENOMIC DNA]</scope>
    <source>
        <strain evidence="3">NBRC 104970</strain>
    </source>
</reference>
<dbReference type="Pfam" id="PF01738">
    <property type="entry name" value="DLH"/>
    <property type="match status" value="1"/>
</dbReference>
<evidence type="ECO:0000313" key="3">
    <source>
        <dbReference type="Proteomes" id="UP001156836"/>
    </source>
</evidence>
<dbReference type="PROSITE" id="PS51318">
    <property type="entry name" value="TAT"/>
    <property type="match status" value="1"/>
</dbReference>
<dbReference type="Proteomes" id="UP001156836">
    <property type="component" value="Unassembled WGS sequence"/>
</dbReference>
<dbReference type="PANTHER" id="PTHR46623">
    <property type="entry name" value="CARBOXYMETHYLENEBUTENOLIDASE-RELATED"/>
    <property type="match status" value="1"/>
</dbReference>
<sequence length="282" mass="30576">MSEQSKSFLSERRGFLAAALATGFALAVRPVAASTIVTDSEGLEVGPAFVERGDVELPVYVARPANASGRLPVVVVVQEIFGVHEHIQDLCRRLAKLGYLAIAPDLYFRQGDPRKYPEIEALQREVVSKVPDAQVMADLDGTVAWAVAHGGDGARVALTGFCWGGRIAWLYAAHNPELKAIAAWYGRVEGKASDNTPTQPVDVAAQLKVPVLGLYGGKDQGIPLDGVERMRVAIKRSGEPSRIVVYEDAGHGFNADYRPSYHRAAAQDGWAEMLKWFRSHGV</sequence>
<dbReference type="InterPro" id="IPR006311">
    <property type="entry name" value="TAT_signal"/>
</dbReference>
<dbReference type="InterPro" id="IPR002925">
    <property type="entry name" value="Dienelactn_hydro"/>
</dbReference>
<dbReference type="SUPFAM" id="SSF53474">
    <property type="entry name" value="alpha/beta-Hydrolases"/>
    <property type="match status" value="1"/>
</dbReference>
<name>A0ABQ6BUV4_9NEIS</name>
<protein>
    <submittedName>
        <fullName evidence="2">Carboxymethylenebutenolidase</fullName>
    </submittedName>
</protein>
<dbReference type="RefSeq" id="WP_018748070.1">
    <property type="nucleotide sequence ID" value="NZ_BAABUF010000002.1"/>
</dbReference>
<keyword evidence="3" id="KW-1185">Reference proteome</keyword>
<evidence type="ECO:0000259" key="1">
    <source>
        <dbReference type="Pfam" id="PF01738"/>
    </source>
</evidence>
<dbReference type="InterPro" id="IPR029058">
    <property type="entry name" value="AB_hydrolase_fold"/>
</dbReference>
<gene>
    <name evidence="2" type="ORF">GCM10007860_26800</name>
</gene>
<comment type="caution">
    <text evidence="2">The sequence shown here is derived from an EMBL/GenBank/DDBJ whole genome shotgun (WGS) entry which is preliminary data.</text>
</comment>
<dbReference type="EMBL" id="BSOZ01000050">
    <property type="protein sequence ID" value="GLS05526.1"/>
    <property type="molecule type" value="Genomic_DNA"/>
</dbReference>
<feature type="domain" description="Dienelactone hydrolase" evidence="1">
    <location>
        <begin position="58"/>
        <end position="280"/>
    </location>
</feature>
<dbReference type="PANTHER" id="PTHR46623:SF6">
    <property type="entry name" value="ALPHA_BETA-HYDROLASES SUPERFAMILY PROTEIN"/>
    <property type="match status" value="1"/>
</dbReference>
<dbReference type="Gene3D" id="3.40.50.1820">
    <property type="entry name" value="alpha/beta hydrolase"/>
    <property type="match status" value="1"/>
</dbReference>
<proteinExistence type="predicted"/>
<organism evidence="2 3">
    <name type="scientific">Chitiniphilus shinanonensis</name>
    <dbReference type="NCBI Taxonomy" id="553088"/>
    <lineage>
        <taxon>Bacteria</taxon>
        <taxon>Pseudomonadati</taxon>
        <taxon>Pseudomonadota</taxon>
        <taxon>Betaproteobacteria</taxon>
        <taxon>Neisseriales</taxon>
        <taxon>Chitinibacteraceae</taxon>
        <taxon>Chitiniphilus</taxon>
    </lineage>
</organism>
<dbReference type="InterPro" id="IPR051049">
    <property type="entry name" value="Dienelactone_hydrolase-like"/>
</dbReference>